<dbReference type="AlphaFoldDB" id="G4TA67"/>
<feature type="region of interest" description="Disordered" evidence="1">
    <location>
        <begin position="73"/>
        <end position="160"/>
    </location>
</feature>
<organism evidence="2 3">
    <name type="scientific">Serendipita indica (strain DSM 11827)</name>
    <name type="common">Root endophyte fungus</name>
    <name type="synonym">Piriformospora indica</name>
    <dbReference type="NCBI Taxonomy" id="1109443"/>
    <lineage>
        <taxon>Eukaryota</taxon>
        <taxon>Fungi</taxon>
        <taxon>Dikarya</taxon>
        <taxon>Basidiomycota</taxon>
        <taxon>Agaricomycotina</taxon>
        <taxon>Agaricomycetes</taxon>
        <taxon>Sebacinales</taxon>
        <taxon>Serendipitaceae</taxon>
        <taxon>Serendipita</taxon>
    </lineage>
</organism>
<protein>
    <recommendedName>
        <fullName evidence="4">HAUS augmin-like complex subunit 6 N-terminal domain-containing protein</fullName>
    </recommendedName>
</protein>
<evidence type="ECO:0000313" key="3">
    <source>
        <dbReference type="Proteomes" id="UP000007148"/>
    </source>
</evidence>
<feature type="compositionally biased region" description="Basic and acidic residues" evidence="1">
    <location>
        <begin position="89"/>
        <end position="99"/>
    </location>
</feature>
<comment type="caution">
    <text evidence="2">The sequence shown here is derived from an EMBL/GenBank/DDBJ whole genome shotgun (WGS) entry which is preliminary data.</text>
</comment>
<evidence type="ECO:0008006" key="4">
    <source>
        <dbReference type="Google" id="ProtNLM"/>
    </source>
</evidence>
<dbReference type="HOGENOM" id="CLU_335582_0_0_1"/>
<dbReference type="InParanoid" id="G4TA67"/>
<feature type="compositionally biased region" description="Polar residues" evidence="1">
    <location>
        <begin position="326"/>
        <end position="336"/>
    </location>
</feature>
<reference evidence="2 3" key="1">
    <citation type="journal article" date="2011" name="PLoS Pathog.">
        <title>Endophytic Life Strategies Decoded by Genome and Transcriptome Analyses of the Mutualistic Root Symbiont Piriformospora indica.</title>
        <authorList>
            <person name="Zuccaro A."/>
            <person name="Lahrmann U."/>
            <person name="Guldener U."/>
            <person name="Langen G."/>
            <person name="Pfiffi S."/>
            <person name="Biedenkopf D."/>
            <person name="Wong P."/>
            <person name="Samans B."/>
            <person name="Grimm C."/>
            <person name="Basiewicz M."/>
            <person name="Murat C."/>
            <person name="Martin F."/>
            <person name="Kogel K.H."/>
        </authorList>
    </citation>
    <scope>NUCLEOTIDE SEQUENCE [LARGE SCALE GENOMIC DNA]</scope>
    <source>
        <strain evidence="2 3">DSM 11827</strain>
    </source>
</reference>
<sequence>MFNATSHGIGDRIKAMERVVYFLIAKAEGDQHAKALLPMFPCKQPSDTVNFRNIVTKYLETLRAAAIKSQQAAAKASPNAGFTKPTESQVRKTVTEKARLPPRKPAVSARSVSTTSSLRTASTSTTSSRWTSASSRSVSASSTKSGASSATMVSSRSTASAKPVRQKDVFGWWWKDVPVRKSLLEESTGPRFERLLLALSAHALLASREATSKEYTEILQSINASSNNSLFDILAEQPEEYRAIVDRIKDVQLRVVLERELLLQRSRQIDAFRAGSDADDTETQVRSIQELQTSKGDLLSSIRSSLGSDNLNMEWMFSLVGLTNADSDPTTSQSTEPSKRTKSTRMTILPPAPLPTAVAQLQTQFKAIFDVDARIKQLSEDLDTYSASSKTRSNDEPLSEQAECLENEAALLRSVQDFTKEMTQLESLMTQELAMRQAALNEVYELEHQVTPTKNKIPSDRERTFELDFDISKGRAYISQYLHQNRLSREELAQSIQSSIHADLVQRDESSEESDGEEEETTAMADETVVFERTSPIKSRIPTYSTPYKSKISTDQSPKSTRTPRGLVVPKAPQLLYLSRVSPPRTPQYATAKQRTPVRATPSFFMTPTRGMEDLKDILPPFQSPWRSVTRSTAYHARNTPRKSVGMTPRKSIGRKSIGQRRISGHRPRLSKGLMGSSSFVRTPLKSGKRLSSIIPPVSYSAVPMHATPRASLDDVYEEIVDDLVQSSKLRTPPSSTSGQRLLGLDNSVRRTSPYKRMAGQVEAQSPDGISQYDHVVSDAAEWDDVLEEEQTKTPRKEDAGLNEPSFTLQDILLRVGQQGLMGANGTFNFDLLNGDDIDVEDDEESMLGL</sequence>
<gene>
    <name evidence="2" type="ORF">PIIN_02097</name>
</gene>
<feature type="compositionally biased region" description="Acidic residues" evidence="1">
    <location>
        <begin position="510"/>
        <end position="521"/>
    </location>
</feature>
<evidence type="ECO:0000313" key="2">
    <source>
        <dbReference type="EMBL" id="CCA68231.1"/>
    </source>
</evidence>
<proteinExistence type="predicted"/>
<dbReference type="OrthoDB" id="3259858at2759"/>
<feature type="compositionally biased region" description="Low complexity" evidence="1">
    <location>
        <begin position="106"/>
        <end position="151"/>
    </location>
</feature>
<evidence type="ECO:0000256" key="1">
    <source>
        <dbReference type="SAM" id="MobiDB-lite"/>
    </source>
</evidence>
<feature type="region of interest" description="Disordered" evidence="1">
    <location>
        <begin position="500"/>
        <end position="566"/>
    </location>
</feature>
<keyword evidence="3" id="KW-1185">Reference proteome</keyword>
<feature type="region of interest" description="Disordered" evidence="1">
    <location>
        <begin position="641"/>
        <end position="682"/>
    </location>
</feature>
<dbReference type="eggNOG" id="ENOG502R10X">
    <property type="taxonomic scope" value="Eukaryota"/>
</dbReference>
<feature type="region of interest" description="Disordered" evidence="1">
    <location>
        <begin position="326"/>
        <end position="348"/>
    </location>
</feature>
<accession>G4TA67</accession>
<name>G4TA67_SERID</name>
<feature type="compositionally biased region" description="Polar residues" evidence="1">
    <location>
        <begin position="542"/>
        <end position="563"/>
    </location>
</feature>
<dbReference type="EMBL" id="CAFZ01000028">
    <property type="protein sequence ID" value="CCA68231.1"/>
    <property type="molecule type" value="Genomic_DNA"/>
</dbReference>
<dbReference type="Proteomes" id="UP000007148">
    <property type="component" value="Unassembled WGS sequence"/>
</dbReference>